<sequence>MADHLYAFVNGRHAGTFVREASGQVMFAYEDAYDGPDISLALPREAPQHVTAAATYLDNLLPDSAFVRERWAAERGLSSTEPFALLGEYGEDVAGAVTLTRLPEPDRQPVATEDASLEEITERVRSIRKDASAWLPPNRHARMSLGGAQGKFSLARVDDRWYWSNRDLPSTHIFKPEPERWTWLARAEHHSLQLARRVGLEASASAPAQLSGMAVFVTRRWDRKQGRRLHAEDLNQAMGMATEQKYDLKAATAARFLAGYGLERAFIRQLAFNVALGNFDAHAKNYSIILDQRTKLSPLYDTVPIVIYPRLSRTLAMPIGGTRVVAELTEKRWQAFAHEAGLDPDVVCAEAYSVLQPTSNLLTEHMAEAGLDSARLSTIRKHARIIARNIPADIGDLTKAAAMRDLQQAEALSLTDLTNNAFGPGLS</sequence>
<dbReference type="InterPro" id="IPR012893">
    <property type="entry name" value="HipA-like_C"/>
</dbReference>
<evidence type="ECO:0000256" key="2">
    <source>
        <dbReference type="ARBA" id="ARBA00022679"/>
    </source>
</evidence>
<accession>A0ABV5WXL3</accession>
<dbReference type="Pfam" id="PF13657">
    <property type="entry name" value="Couple_hipA"/>
    <property type="match status" value="1"/>
</dbReference>
<protein>
    <submittedName>
        <fullName evidence="6">HipA domain-containing protein</fullName>
    </submittedName>
</protein>
<dbReference type="InterPro" id="IPR052028">
    <property type="entry name" value="HipA_Ser/Thr_kinase"/>
</dbReference>
<proteinExistence type="inferred from homology"/>
<dbReference type="EMBL" id="JBHMAU010000005">
    <property type="protein sequence ID" value="MFB9774927.1"/>
    <property type="molecule type" value="Genomic_DNA"/>
</dbReference>
<feature type="domain" description="HipA N-terminal subdomain 1" evidence="5">
    <location>
        <begin position="7"/>
        <end position="99"/>
    </location>
</feature>
<dbReference type="Gene3D" id="1.10.1070.20">
    <property type="match status" value="1"/>
</dbReference>
<evidence type="ECO:0000256" key="1">
    <source>
        <dbReference type="ARBA" id="ARBA00010164"/>
    </source>
</evidence>
<dbReference type="NCBIfam" id="TIGR03071">
    <property type="entry name" value="couple_hipA"/>
    <property type="match status" value="1"/>
</dbReference>
<evidence type="ECO:0000313" key="7">
    <source>
        <dbReference type="Proteomes" id="UP001589707"/>
    </source>
</evidence>
<gene>
    <name evidence="6" type="ORF">ACFFN1_00550</name>
</gene>
<organism evidence="6 7">
    <name type="scientific">Brevibacterium otitidis</name>
    <dbReference type="NCBI Taxonomy" id="53364"/>
    <lineage>
        <taxon>Bacteria</taxon>
        <taxon>Bacillati</taxon>
        <taxon>Actinomycetota</taxon>
        <taxon>Actinomycetes</taxon>
        <taxon>Micrococcales</taxon>
        <taxon>Brevibacteriaceae</taxon>
        <taxon>Brevibacterium</taxon>
    </lineage>
</organism>
<evidence type="ECO:0000259" key="4">
    <source>
        <dbReference type="Pfam" id="PF07804"/>
    </source>
</evidence>
<dbReference type="PANTHER" id="PTHR37419:SF1">
    <property type="entry name" value="SERINE_THREONINE-PROTEIN KINASE TOXIN HIPA"/>
    <property type="match status" value="1"/>
</dbReference>
<dbReference type="PANTHER" id="PTHR37419">
    <property type="entry name" value="SERINE/THREONINE-PROTEIN KINASE TOXIN HIPA"/>
    <property type="match status" value="1"/>
</dbReference>
<evidence type="ECO:0000256" key="3">
    <source>
        <dbReference type="ARBA" id="ARBA00022777"/>
    </source>
</evidence>
<keyword evidence="2" id="KW-0808">Transferase</keyword>
<dbReference type="RefSeq" id="WP_376837619.1">
    <property type="nucleotide sequence ID" value="NZ_JBHMAU010000005.1"/>
</dbReference>
<evidence type="ECO:0000259" key="5">
    <source>
        <dbReference type="Pfam" id="PF13657"/>
    </source>
</evidence>
<keyword evidence="3" id="KW-0418">Kinase</keyword>
<name>A0ABV5WXL3_9MICO</name>
<keyword evidence="7" id="KW-1185">Reference proteome</keyword>
<dbReference type="Pfam" id="PF07804">
    <property type="entry name" value="HipA_C"/>
    <property type="match status" value="1"/>
</dbReference>
<comment type="similarity">
    <text evidence="1">Belongs to the HipA Ser/Thr kinase family.</text>
</comment>
<comment type="caution">
    <text evidence="6">The sequence shown here is derived from an EMBL/GenBank/DDBJ whole genome shotgun (WGS) entry which is preliminary data.</text>
</comment>
<dbReference type="InterPro" id="IPR017508">
    <property type="entry name" value="HipA_N1"/>
</dbReference>
<evidence type="ECO:0000313" key="6">
    <source>
        <dbReference type="EMBL" id="MFB9774927.1"/>
    </source>
</evidence>
<dbReference type="Proteomes" id="UP001589707">
    <property type="component" value="Unassembled WGS sequence"/>
</dbReference>
<feature type="domain" description="HipA-like C-terminal" evidence="4">
    <location>
        <begin position="143"/>
        <end position="347"/>
    </location>
</feature>
<reference evidence="6 7" key="1">
    <citation type="submission" date="2024-09" db="EMBL/GenBank/DDBJ databases">
        <authorList>
            <person name="Sun Q."/>
            <person name="Mori K."/>
        </authorList>
    </citation>
    <scope>NUCLEOTIDE SEQUENCE [LARGE SCALE GENOMIC DNA]</scope>
    <source>
        <strain evidence="6 7">JCM 11683</strain>
    </source>
</reference>